<reference evidence="2" key="1">
    <citation type="journal article" date="2020" name="Nature">
        <title>Giant virus diversity and host interactions through global metagenomics.</title>
        <authorList>
            <person name="Schulz F."/>
            <person name="Roux S."/>
            <person name="Paez-Espino D."/>
            <person name="Jungbluth S."/>
            <person name="Walsh D.A."/>
            <person name="Denef V.J."/>
            <person name="McMahon K.D."/>
            <person name="Konstantinidis K.T."/>
            <person name="Eloe-Fadrosh E.A."/>
            <person name="Kyrpides N.C."/>
            <person name="Woyke T."/>
        </authorList>
    </citation>
    <scope>NUCLEOTIDE SEQUENCE</scope>
    <source>
        <strain evidence="2">GVMAG-M-3300023179-2</strain>
    </source>
</reference>
<accession>A0A6C0EC20</accession>
<organism evidence="2">
    <name type="scientific">viral metagenome</name>
    <dbReference type="NCBI Taxonomy" id="1070528"/>
    <lineage>
        <taxon>unclassified sequences</taxon>
        <taxon>metagenomes</taxon>
        <taxon>organismal metagenomes</taxon>
    </lineage>
</organism>
<name>A0A6C0EC20_9ZZZZ</name>
<keyword evidence="1" id="KW-0812">Transmembrane</keyword>
<evidence type="ECO:0000256" key="1">
    <source>
        <dbReference type="SAM" id="Phobius"/>
    </source>
</evidence>
<proteinExistence type="predicted"/>
<evidence type="ECO:0000313" key="2">
    <source>
        <dbReference type="EMBL" id="QHT26644.1"/>
    </source>
</evidence>
<feature type="transmembrane region" description="Helical" evidence="1">
    <location>
        <begin position="407"/>
        <end position="425"/>
    </location>
</feature>
<protein>
    <submittedName>
        <fullName evidence="2">Uncharacterized protein</fullName>
    </submittedName>
</protein>
<sequence>MTNKSPKILLMFLGSCPNTTNIINHWIVLNKNNLINNNIYAVVHPLYLDNYKINSDFKNLFAINNISIVDKNHHIKTEWCKHNIVCATLLMIQYAHLEYNIFFDKYLLLSPVCCPLYSLNEIYDIIIAEELKNKSWFLFLEFNNLYKPDIVNKLFNKIGQKSSQWMIIDRKHIYNFFYNDTTINTYINNEYNIIINPDILNSQEDLNFYNLIHVYKYDNYLKDEINSTDETYFINWILYLSIINNEDNINNCIEENFILFDHNKIDERAKMLNSNLLNKLLNQDLINKNLNIYYIDPYENMKDYIIINNTININLLKNFTFDNISKHDNKNYVTSMTYIDQMCMTYAVNPFSMIRTTNNIINNKLNNLLFLPITCNYLDILTEKINEIEFENKKNPFITISSHPIEFITFSLLNIINVYFIYLILFNNVSDKEYFCDIFNIIKNMFPIESFYLNIYQQFKIIFDKILIKPFLLEKKYGTYITSTYLIRAILHNCLFIRKCMDSSLITEFSNILKTNDKFKISNNLINNFEIKNYVISNDNLLLNNIEYFKKNIFSHYCKFKKFGNRYLKNNN</sequence>
<dbReference type="AlphaFoldDB" id="A0A6C0EC20"/>
<keyword evidence="1" id="KW-1133">Transmembrane helix</keyword>
<keyword evidence="1" id="KW-0472">Membrane</keyword>
<dbReference type="EMBL" id="MN739800">
    <property type="protein sequence ID" value="QHT26644.1"/>
    <property type="molecule type" value="Genomic_DNA"/>
</dbReference>